<gene>
    <name evidence="8" type="ORF">TanjilG_07145</name>
</gene>
<feature type="transmembrane region" description="Helical" evidence="6">
    <location>
        <begin position="510"/>
        <end position="532"/>
    </location>
</feature>
<dbReference type="InterPro" id="IPR029033">
    <property type="entry name" value="His_PPase_superfam"/>
</dbReference>
<feature type="region of interest" description="Disordered" evidence="7">
    <location>
        <begin position="61"/>
        <end position="81"/>
    </location>
</feature>
<accession>A0A1J7H5V0</accession>
<dbReference type="Proteomes" id="UP000188354">
    <property type="component" value="Chromosome LG11"/>
</dbReference>
<dbReference type="PANTHER" id="PTHR42893">
    <property type="entry name" value="PROTEIN DETOXIFICATION 44, CHLOROPLASTIC-RELATED"/>
    <property type="match status" value="1"/>
</dbReference>
<feature type="transmembrane region" description="Helical" evidence="6">
    <location>
        <begin position="269"/>
        <end position="290"/>
    </location>
</feature>
<keyword evidence="9" id="KW-1185">Reference proteome</keyword>
<keyword evidence="5 6" id="KW-0472">Membrane</keyword>
<sequence>MATIDGTIRLGTVPLSHSQSQWFIRSRTRKAYSINNNLLFSRNSHSHFPLSSSSSHTKHYLSCSSHSTPHTHDELQQQKHADTDVGDVKRELLLLSLPALAGQAIDPLTQLMETAYIGRLGTLELASAGVSITIFNIISKLFNIPLLSVATSFVAQDLANLSSSTSSEQGSLIEFSGNGKPMDTIPQRKQLPSVSTALVLALGIGVFEALALYLGSGMFLRLIGVSTQNPTHIAARHFLSLRALGAPAVVLSLALQGIFRGFKDTKTPVLCLGIGNLSAVFLFPLLMYYFQLGVTGAAISTLISQYIGMLLMIWHLNKRTELLPPKMRDLQFGGYIKSGGFVLGRTVAVLSTMTLGTSMAARQGPVAMAAHQICMQVWLAVSLLTDALAASAQALIASSLSRHEYKVVKEITNFVLRIGLLTGICLTAILGASFGSLATIFTQDAEVLGVVRTVALFVCASQPFNALAYIFDGLHYGVSDFPYAAFSMMSVGAISSVFLAFAPSHFGLQGVWMGLTLFMALRTVAGFVRLLSKNGPWSFLHRDLEAGKENGTLPEFQLALDGVDQAQLAGQLFYKELEANKIPLSHVRICYSPFSRTIHTAQLVATVLNLPFQSPDCKVIEDLRERYFGPTFELLSHDKYSEVWDMDAKDPFVGPEGGESVKDVASRLARAMTIMESEFEGCAILVVSHGDTLQILQTILLAANEHKETTDGDLASVLEAVQVAPILSQHRKYSLLTGELRGVI</sequence>
<feature type="transmembrane region" description="Helical" evidence="6">
    <location>
        <begin position="483"/>
        <end position="504"/>
    </location>
</feature>
<dbReference type="InterPro" id="IPR013078">
    <property type="entry name" value="His_Pase_superF_clade-1"/>
</dbReference>
<dbReference type="InterPro" id="IPR044644">
    <property type="entry name" value="DinF-like"/>
</dbReference>
<evidence type="ECO:0000256" key="1">
    <source>
        <dbReference type="ARBA" id="ARBA00004141"/>
    </source>
</evidence>
<name>A0A1J7H5V0_LUPAN</name>
<dbReference type="InterPro" id="IPR002528">
    <property type="entry name" value="MATE_fam"/>
</dbReference>
<dbReference type="PANTHER" id="PTHR42893:SF45">
    <property type="entry name" value="PROTEIN DETOXIFICATION 45, CHLOROPLASTIC"/>
    <property type="match status" value="1"/>
</dbReference>
<organism evidence="8 9">
    <name type="scientific">Lupinus angustifolius</name>
    <name type="common">Narrow-leaved blue lupine</name>
    <dbReference type="NCBI Taxonomy" id="3871"/>
    <lineage>
        <taxon>Eukaryota</taxon>
        <taxon>Viridiplantae</taxon>
        <taxon>Streptophyta</taxon>
        <taxon>Embryophyta</taxon>
        <taxon>Tracheophyta</taxon>
        <taxon>Spermatophyta</taxon>
        <taxon>Magnoliopsida</taxon>
        <taxon>eudicotyledons</taxon>
        <taxon>Gunneridae</taxon>
        <taxon>Pentapetalae</taxon>
        <taxon>rosids</taxon>
        <taxon>fabids</taxon>
        <taxon>Fabales</taxon>
        <taxon>Fabaceae</taxon>
        <taxon>Papilionoideae</taxon>
        <taxon>50 kb inversion clade</taxon>
        <taxon>genistoids sensu lato</taxon>
        <taxon>core genistoids</taxon>
        <taxon>Genisteae</taxon>
        <taxon>Lupinus</taxon>
    </lineage>
</organism>
<dbReference type="GO" id="GO:0042910">
    <property type="term" value="F:xenobiotic transmembrane transporter activity"/>
    <property type="evidence" value="ECO:0007669"/>
    <property type="project" value="InterPro"/>
</dbReference>
<evidence type="ECO:0000313" key="9">
    <source>
        <dbReference type="Proteomes" id="UP000188354"/>
    </source>
</evidence>
<keyword evidence="3 6" id="KW-0812">Transmembrane</keyword>
<feature type="transmembrane region" description="Helical" evidence="6">
    <location>
        <begin position="375"/>
        <end position="397"/>
    </location>
</feature>
<dbReference type="CDD" id="cd13136">
    <property type="entry name" value="MATE_DinF_like"/>
    <property type="match status" value="1"/>
</dbReference>
<dbReference type="GO" id="GO:0009507">
    <property type="term" value="C:chloroplast"/>
    <property type="evidence" value="ECO:0007669"/>
    <property type="project" value="TreeGrafter"/>
</dbReference>
<evidence type="ECO:0000256" key="2">
    <source>
        <dbReference type="ARBA" id="ARBA00010199"/>
    </source>
</evidence>
<feature type="transmembrane region" description="Helical" evidence="6">
    <location>
        <begin position="296"/>
        <end position="314"/>
    </location>
</feature>
<dbReference type="GO" id="GO:0016020">
    <property type="term" value="C:membrane"/>
    <property type="evidence" value="ECO:0007669"/>
    <property type="project" value="UniProtKB-SubCell"/>
</dbReference>
<dbReference type="OMA" id="HIFHAVR"/>
<feature type="transmembrane region" description="Helical" evidence="6">
    <location>
        <begin position="243"/>
        <end position="262"/>
    </location>
</feature>
<evidence type="ECO:0000256" key="6">
    <source>
        <dbReference type="RuleBase" id="RU004914"/>
    </source>
</evidence>
<dbReference type="Pfam" id="PF00300">
    <property type="entry name" value="His_Phos_1"/>
    <property type="match status" value="1"/>
</dbReference>
<evidence type="ECO:0000313" key="8">
    <source>
        <dbReference type="EMBL" id="OIW01850.1"/>
    </source>
</evidence>
<keyword evidence="4 6" id="KW-1133">Transmembrane helix</keyword>
<dbReference type="SUPFAM" id="SSF53254">
    <property type="entry name" value="Phosphoglycerate mutase-like"/>
    <property type="match status" value="1"/>
</dbReference>
<proteinExistence type="inferred from homology"/>
<reference evidence="8 9" key="1">
    <citation type="journal article" date="2017" name="Plant Biotechnol. J.">
        <title>A comprehensive draft genome sequence for lupin (Lupinus angustifolius), an emerging health food: insights into plant-microbe interactions and legume evolution.</title>
        <authorList>
            <person name="Hane J.K."/>
            <person name="Ming Y."/>
            <person name="Kamphuis L.G."/>
            <person name="Nelson M.N."/>
            <person name="Garg G."/>
            <person name="Atkins C.A."/>
            <person name="Bayer P.E."/>
            <person name="Bravo A."/>
            <person name="Bringans S."/>
            <person name="Cannon S."/>
            <person name="Edwards D."/>
            <person name="Foley R."/>
            <person name="Gao L.L."/>
            <person name="Harrison M.J."/>
            <person name="Huang W."/>
            <person name="Hurgobin B."/>
            <person name="Li S."/>
            <person name="Liu C.W."/>
            <person name="McGrath A."/>
            <person name="Morahan G."/>
            <person name="Murray J."/>
            <person name="Weller J."/>
            <person name="Jian J."/>
            <person name="Singh K.B."/>
        </authorList>
    </citation>
    <scope>NUCLEOTIDE SEQUENCE [LARGE SCALE GENOMIC DNA]</scope>
    <source>
        <strain evidence="9">cv. Tanjil</strain>
        <tissue evidence="8">Whole plant</tissue>
    </source>
</reference>
<feature type="transmembrane region" description="Helical" evidence="6">
    <location>
        <begin position="197"/>
        <end position="223"/>
    </location>
</feature>
<dbReference type="Gene3D" id="3.40.50.1240">
    <property type="entry name" value="Phosphoglycerate mutase-like"/>
    <property type="match status" value="1"/>
</dbReference>
<comment type="caution">
    <text evidence="6">Lacks conserved residue(s) required for the propagation of feature annotation.</text>
</comment>
<comment type="similarity">
    <text evidence="2 6">Belongs to the multi antimicrobial extrusion (MATE) (TC 2.A.66.1) family.</text>
</comment>
<evidence type="ECO:0000256" key="3">
    <source>
        <dbReference type="ARBA" id="ARBA00022692"/>
    </source>
</evidence>
<dbReference type="AlphaFoldDB" id="A0A1J7H5V0"/>
<dbReference type="STRING" id="3871.A0A1J7H5V0"/>
<feature type="transmembrane region" description="Helical" evidence="6">
    <location>
        <begin position="447"/>
        <end position="471"/>
    </location>
</feature>
<evidence type="ECO:0000256" key="4">
    <source>
        <dbReference type="ARBA" id="ARBA00022989"/>
    </source>
</evidence>
<dbReference type="Gramene" id="OIW01850">
    <property type="protein sequence ID" value="OIW01850"/>
    <property type="gene ID" value="TanjilG_07145"/>
</dbReference>
<evidence type="ECO:0000256" key="5">
    <source>
        <dbReference type="ARBA" id="ARBA00023136"/>
    </source>
</evidence>
<dbReference type="EMBL" id="CM007371">
    <property type="protein sequence ID" value="OIW01850.1"/>
    <property type="molecule type" value="Genomic_DNA"/>
</dbReference>
<evidence type="ECO:0000256" key="7">
    <source>
        <dbReference type="SAM" id="MobiDB-lite"/>
    </source>
</evidence>
<comment type="subcellular location">
    <subcellularLocation>
        <location evidence="1">Membrane</location>
        <topology evidence="1">Multi-pass membrane protein</topology>
    </subcellularLocation>
</comment>
<dbReference type="NCBIfam" id="TIGR00797">
    <property type="entry name" value="matE"/>
    <property type="match status" value="1"/>
</dbReference>
<dbReference type="Pfam" id="PF01554">
    <property type="entry name" value="MatE"/>
    <property type="match status" value="2"/>
</dbReference>
<feature type="compositionally biased region" description="Basic and acidic residues" evidence="7">
    <location>
        <begin position="70"/>
        <end position="81"/>
    </location>
</feature>
<protein>
    <recommendedName>
        <fullName evidence="6">Protein DETOXIFICATION</fullName>
    </recommendedName>
    <alternativeName>
        <fullName evidence="6">Multidrug and toxic compound extrusion protein</fullName>
    </alternativeName>
</protein>
<dbReference type="GO" id="GO:0015297">
    <property type="term" value="F:antiporter activity"/>
    <property type="evidence" value="ECO:0007669"/>
    <property type="project" value="InterPro"/>
</dbReference>
<feature type="transmembrane region" description="Helical" evidence="6">
    <location>
        <begin position="418"/>
        <end position="441"/>
    </location>
</feature>